<dbReference type="PROSITE" id="PS50935">
    <property type="entry name" value="SSB"/>
    <property type="match status" value="1"/>
</dbReference>
<dbReference type="Proteomes" id="UP000811481">
    <property type="component" value="Unassembled WGS sequence"/>
</dbReference>
<evidence type="ECO:0008006" key="5">
    <source>
        <dbReference type="Google" id="ProtNLM"/>
    </source>
</evidence>
<reference evidence="3" key="1">
    <citation type="submission" date="2021-04" db="EMBL/GenBank/DDBJ databases">
        <title>Draft genome sequence of StrPh-CL8, a phytoplasma strain causing strawberry phyllody in Chile.</title>
        <authorList>
            <person name="Cui W."/>
            <person name="Zamorano A."/>
            <person name="Fiore N."/>
        </authorList>
    </citation>
    <scope>NUCLEOTIDE SEQUENCE [LARGE SCALE GENOMIC DNA]</scope>
    <source>
        <strain evidence="3">StrPh-Cl</strain>
    </source>
</reference>
<dbReference type="EMBL" id="JAGVRH010000006">
    <property type="protein sequence ID" value="MBS2126474.1"/>
    <property type="molecule type" value="Genomic_DNA"/>
</dbReference>
<gene>
    <name evidence="3" type="ORF">J8J04_02105</name>
</gene>
<keyword evidence="1 2" id="KW-0238">DNA-binding</keyword>
<sequence length="62" mass="7159">MLNIILKLIKKGYFATIKGNLRETKYNKDGKDIRYYVVFADNIEIPETVKKGKSDFNDGSPF</sequence>
<dbReference type="RefSeq" id="WP_212331769.1">
    <property type="nucleotide sequence ID" value="NZ_JAGVRH010000006.1"/>
</dbReference>
<accession>A0ABS5K402</accession>
<dbReference type="InterPro" id="IPR000424">
    <property type="entry name" value="Primosome_PriB/ssb"/>
</dbReference>
<proteinExistence type="predicted"/>
<organism evidence="3 4">
    <name type="scientific">'Fragaria x ananassa' phyllody phytoplasma</name>
    <dbReference type="NCBI Taxonomy" id="2358428"/>
    <lineage>
        <taxon>Bacteria</taxon>
        <taxon>Bacillati</taxon>
        <taxon>Mycoplasmatota</taxon>
        <taxon>Mollicutes</taxon>
        <taxon>Acholeplasmatales</taxon>
        <taxon>Acholeplasmataceae</taxon>
        <taxon>Candidatus Phytoplasma</taxon>
        <taxon>16SrXIII (Mexican periwinkle virescence group)</taxon>
    </lineage>
</organism>
<evidence type="ECO:0000256" key="1">
    <source>
        <dbReference type="ARBA" id="ARBA00023125"/>
    </source>
</evidence>
<evidence type="ECO:0000256" key="2">
    <source>
        <dbReference type="PROSITE-ProRule" id="PRU00252"/>
    </source>
</evidence>
<keyword evidence="4" id="KW-1185">Reference proteome</keyword>
<evidence type="ECO:0000313" key="4">
    <source>
        <dbReference type="Proteomes" id="UP000811481"/>
    </source>
</evidence>
<name>A0ABS5K402_9MOLU</name>
<dbReference type="InterPro" id="IPR012340">
    <property type="entry name" value="NA-bd_OB-fold"/>
</dbReference>
<dbReference type="SUPFAM" id="SSF50249">
    <property type="entry name" value="Nucleic acid-binding proteins"/>
    <property type="match status" value="1"/>
</dbReference>
<evidence type="ECO:0000313" key="3">
    <source>
        <dbReference type="EMBL" id="MBS2126474.1"/>
    </source>
</evidence>
<comment type="caution">
    <text evidence="3">The sequence shown here is derived from an EMBL/GenBank/DDBJ whole genome shotgun (WGS) entry which is preliminary data.</text>
</comment>
<protein>
    <recommendedName>
        <fullName evidence="5">Single-stranded DNA-binding protein</fullName>
    </recommendedName>
</protein>